<sequence length="170" mass="17820">MQAWLAGFFTEIVTQVLYTQNGKARRQAVDSSAYELLRHYVSMLLEAKRRVPDAAPPPVTTPMGAPTAASATPTDPATASAAVLSMHSVDKGHIESCLSVVVTALAVVMAGTGHLPTLRLIQALSLRRHPVQGADVSGLGITVGSHMMTNMAAGQCPISMVAEDSSKKVV</sequence>
<evidence type="ECO:0000256" key="4">
    <source>
        <dbReference type="SAM" id="MobiDB-lite"/>
    </source>
</evidence>
<accession>A0ABQ7GQD7</accession>
<keyword evidence="2" id="KW-0498">Mitosis</keyword>
<protein>
    <recommendedName>
        <fullName evidence="7">Encoded protein</fullName>
    </recommendedName>
</protein>
<evidence type="ECO:0000256" key="1">
    <source>
        <dbReference type="ARBA" id="ARBA00022618"/>
    </source>
</evidence>
<evidence type="ECO:0000256" key="2">
    <source>
        <dbReference type="ARBA" id="ARBA00022776"/>
    </source>
</evidence>
<evidence type="ECO:0000313" key="6">
    <source>
        <dbReference type="Proteomes" id="UP000815325"/>
    </source>
</evidence>
<feature type="region of interest" description="Disordered" evidence="4">
    <location>
        <begin position="52"/>
        <end position="74"/>
    </location>
</feature>
<keyword evidence="6" id="KW-1185">Reference proteome</keyword>
<dbReference type="InterPro" id="IPR024990">
    <property type="entry name" value="Apc1"/>
</dbReference>
<keyword evidence="1" id="KW-0132">Cell division</keyword>
<dbReference type="EMBL" id="MU069641">
    <property type="protein sequence ID" value="KAF5836822.1"/>
    <property type="molecule type" value="Genomic_DNA"/>
</dbReference>
<organism evidence="5 6">
    <name type="scientific">Dunaliella salina</name>
    <name type="common">Green alga</name>
    <name type="synonym">Protococcus salinus</name>
    <dbReference type="NCBI Taxonomy" id="3046"/>
    <lineage>
        <taxon>Eukaryota</taxon>
        <taxon>Viridiplantae</taxon>
        <taxon>Chlorophyta</taxon>
        <taxon>core chlorophytes</taxon>
        <taxon>Chlorophyceae</taxon>
        <taxon>CS clade</taxon>
        <taxon>Chlamydomonadales</taxon>
        <taxon>Dunaliellaceae</taxon>
        <taxon>Dunaliella</taxon>
    </lineage>
</organism>
<comment type="caution">
    <text evidence="5">The sequence shown here is derived from an EMBL/GenBank/DDBJ whole genome shotgun (WGS) entry which is preliminary data.</text>
</comment>
<evidence type="ECO:0008006" key="7">
    <source>
        <dbReference type="Google" id="ProtNLM"/>
    </source>
</evidence>
<evidence type="ECO:0000256" key="3">
    <source>
        <dbReference type="ARBA" id="ARBA00023306"/>
    </source>
</evidence>
<proteinExistence type="predicted"/>
<dbReference type="PANTHER" id="PTHR12827">
    <property type="entry name" value="MEIOTIC CHECKPOINT REGULATOR TSG24 FAMILY MEMBER"/>
    <property type="match status" value="1"/>
</dbReference>
<reference evidence="5" key="1">
    <citation type="submission" date="2017-08" db="EMBL/GenBank/DDBJ databases">
        <authorList>
            <person name="Polle J.E."/>
            <person name="Barry K."/>
            <person name="Cushman J."/>
            <person name="Schmutz J."/>
            <person name="Tran D."/>
            <person name="Hathwaick L.T."/>
            <person name="Yim W.C."/>
            <person name="Jenkins J."/>
            <person name="Mckie-Krisberg Z.M."/>
            <person name="Prochnik S."/>
            <person name="Lindquist E."/>
            <person name="Dockter R.B."/>
            <person name="Adam C."/>
            <person name="Molina H."/>
            <person name="Bunkerborg J."/>
            <person name="Jin E."/>
            <person name="Buchheim M."/>
            <person name="Magnuson J."/>
        </authorList>
    </citation>
    <scope>NUCLEOTIDE SEQUENCE</scope>
    <source>
        <strain evidence="5">CCAP 19/18</strain>
    </source>
</reference>
<dbReference type="PANTHER" id="PTHR12827:SF3">
    <property type="entry name" value="ANAPHASE-PROMOTING COMPLEX SUBUNIT 1"/>
    <property type="match status" value="1"/>
</dbReference>
<name>A0ABQ7GQD7_DUNSA</name>
<dbReference type="Proteomes" id="UP000815325">
    <property type="component" value="Unassembled WGS sequence"/>
</dbReference>
<evidence type="ECO:0000313" key="5">
    <source>
        <dbReference type="EMBL" id="KAF5836822.1"/>
    </source>
</evidence>
<feature type="compositionally biased region" description="Low complexity" evidence="4">
    <location>
        <begin position="61"/>
        <end position="74"/>
    </location>
</feature>
<keyword evidence="3" id="KW-0131">Cell cycle</keyword>
<gene>
    <name evidence="5" type="ORF">DUNSADRAFT_5362</name>
</gene>